<dbReference type="PANTHER" id="PTHR48172:SF2">
    <property type="entry name" value="VACUOLAR PROTEIN SORTING PROTEIN 62"/>
    <property type="match status" value="1"/>
</dbReference>
<dbReference type="RefSeq" id="XP_033529219.1">
    <property type="nucleotide sequence ID" value="XM_033664607.1"/>
</dbReference>
<dbReference type="EMBL" id="ML977497">
    <property type="protein sequence ID" value="KAF2134832.1"/>
    <property type="molecule type" value="Genomic_DNA"/>
</dbReference>
<evidence type="ECO:0000313" key="2">
    <source>
        <dbReference type="EMBL" id="KAF2134832.1"/>
    </source>
</evidence>
<protein>
    <submittedName>
        <fullName evidence="2">Vacuolar sorting-associated protein-like protein</fullName>
    </submittedName>
</protein>
<keyword evidence="3" id="KW-1185">Reference proteome</keyword>
<organism evidence="2 3">
    <name type="scientific">Dothidotthia symphoricarpi CBS 119687</name>
    <dbReference type="NCBI Taxonomy" id="1392245"/>
    <lineage>
        <taxon>Eukaryota</taxon>
        <taxon>Fungi</taxon>
        <taxon>Dikarya</taxon>
        <taxon>Ascomycota</taxon>
        <taxon>Pezizomycotina</taxon>
        <taxon>Dothideomycetes</taxon>
        <taxon>Pleosporomycetidae</taxon>
        <taxon>Pleosporales</taxon>
        <taxon>Dothidotthiaceae</taxon>
        <taxon>Dothidotthia</taxon>
    </lineage>
</organism>
<evidence type="ECO:0000313" key="3">
    <source>
        <dbReference type="Proteomes" id="UP000799771"/>
    </source>
</evidence>
<accession>A0A6A6AS63</accession>
<reference evidence="2" key="1">
    <citation type="journal article" date="2020" name="Stud. Mycol.">
        <title>101 Dothideomycetes genomes: a test case for predicting lifestyles and emergence of pathogens.</title>
        <authorList>
            <person name="Haridas S."/>
            <person name="Albert R."/>
            <person name="Binder M."/>
            <person name="Bloem J."/>
            <person name="Labutti K."/>
            <person name="Salamov A."/>
            <person name="Andreopoulos B."/>
            <person name="Baker S."/>
            <person name="Barry K."/>
            <person name="Bills G."/>
            <person name="Bluhm B."/>
            <person name="Cannon C."/>
            <person name="Castanera R."/>
            <person name="Culley D."/>
            <person name="Daum C."/>
            <person name="Ezra D."/>
            <person name="Gonzalez J."/>
            <person name="Henrissat B."/>
            <person name="Kuo A."/>
            <person name="Liang C."/>
            <person name="Lipzen A."/>
            <person name="Lutzoni F."/>
            <person name="Magnuson J."/>
            <person name="Mondo S."/>
            <person name="Nolan M."/>
            <person name="Ohm R."/>
            <person name="Pangilinan J."/>
            <person name="Park H.-J."/>
            <person name="Ramirez L."/>
            <person name="Alfaro M."/>
            <person name="Sun H."/>
            <person name="Tritt A."/>
            <person name="Yoshinaga Y."/>
            <person name="Zwiers L.-H."/>
            <person name="Turgeon B."/>
            <person name="Goodwin S."/>
            <person name="Spatafora J."/>
            <person name="Crous P."/>
            <person name="Grigoriev I."/>
        </authorList>
    </citation>
    <scope>NUCLEOTIDE SEQUENCE</scope>
    <source>
        <strain evidence="2">CBS 119687</strain>
    </source>
</reference>
<dbReference type="Proteomes" id="UP000799771">
    <property type="component" value="Unassembled WGS sequence"/>
</dbReference>
<sequence>MILVSIPAIGLSANSSVPLIPFFQNGGVQAPLLAFLPSSHTPPSLSSLDLPEYPTVATYSSQPARAPDVVLDASREHAIPTIAIPTAHTSNERPFNQEHTPSKNKEVLELLSETKSKSKTPAIVAAAGTLFSLRAFSDLYQKVNSERVTPPPDRPEELTWVTSSQSWVERKVCTWFGLCDVPRLDRAQWITKSKTHNSSAETEDAKIDLHDFWVSAQNPFDDLTGQEENDIPKYVLKHAPLVHLYSGEQYWPCDMQDHLIHTTPHLNYTALQAVDDHPNLSNLADLNRWGRFVYLQSDDNVEDYPEWLGGEVNIPNPPNRRDKDANWKRDGHREGQIEEEDEEILQTQRRRLMGKKVVGGKSDAPAVLIVVPKDDGVVDAFWFFFYSYNLGPTVFNVRFGNHVGDWEHTAVRFQNGVPKAVYYSEHAAGSAYTWDAVEKIGKRPVSYSAIGTHAMYATPGVHPYALPGGILHDVTDRGPLWDPVQNMYSFTYDYKSDHIVPSTLSPNVPVNWFYFGGHWGDKFYPLSDPRQYRFLGQYHYVNGPLGPRFKNLGRQTICIGSGECVIKRWLGEKRVPPVKEYPIIGEGEEMSEEDARRVFGVDYDFASWKGKDENVI</sequence>
<name>A0A6A6AS63_9PLEO</name>
<dbReference type="PANTHER" id="PTHR48172">
    <property type="match status" value="1"/>
</dbReference>
<dbReference type="OrthoDB" id="188042at2759"/>
<gene>
    <name evidence="2" type="ORF">P153DRAFT_305639</name>
</gene>
<dbReference type="GeneID" id="54405039"/>
<dbReference type="Pfam" id="PF06101">
    <property type="entry name" value="Vps62"/>
    <property type="match status" value="1"/>
</dbReference>
<feature type="compositionally biased region" description="Basic and acidic residues" evidence="1">
    <location>
        <begin position="319"/>
        <end position="335"/>
    </location>
</feature>
<dbReference type="InterPro" id="IPR009291">
    <property type="entry name" value="Vps62"/>
</dbReference>
<proteinExistence type="predicted"/>
<feature type="region of interest" description="Disordered" evidence="1">
    <location>
        <begin position="309"/>
        <end position="335"/>
    </location>
</feature>
<dbReference type="AlphaFoldDB" id="A0A6A6AS63"/>
<evidence type="ECO:0000256" key="1">
    <source>
        <dbReference type="SAM" id="MobiDB-lite"/>
    </source>
</evidence>